<accession>A0AAV4UM54</accession>
<sequence>MPKLNSILTVRSIQTAEYNSQSCCHRIFSSEILTHRGSLKEKIMNTLFVPSLLNMALSKTAISICNHSDVKILFKELKEKPFRSLDDEMLGICEPIRRRECVLQPIIQRITARVSALEIAASEKQALRAVLRSTVKEICRWYFDHKDFLSIDFDEMKSFHWRFEGTINRLKTAQSLVQRQDASISTRLQIACHYCLMVDIHKLWELAPSPKEYPDVKNGSLSDIRNSVWGLYWFEKLCKLPTRALPHFPDITNVGQLLYLLEIYSISDEGYQKKDLLMLATLNNLADMDVVRFCLSLMNEYEMHKMLRVAAYDILFNFSIWPFQSLFLHMADRMWAYLSKSDFHSLYAVIHSYAMNESCANFDYVKLLKEFWNQCPTQLKKGIPNPL</sequence>
<evidence type="ECO:0000313" key="1">
    <source>
        <dbReference type="EMBL" id="GIY58945.1"/>
    </source>
</evidence>
<dbReference type="EMBL" id="BPLQ01011572">
    <property type="protein sequence ID" value="GIY58945.1"/>
    <property type="molecule type" value="Genomic_DNA"/>
</dbReference>
<reference evidence="1 2" key="1">
    <citation type="submission" date="2021-06" db="EMBL/GenBank/DDBJ databases">
        <title>Caerostris darwini draft genome.</title>
        <authorList>
            <person name="Kono N."/>
            <person name="Arakawa K."/>
        </authorList>
    </citation>
    <scope>NUCLEOTIDE SEQUENCE [LARGE SCALE GENOMIC DNA]</scope>
</reference>
<dbReference type="AlphaFoldDB" id="A0AAV4UM54"/>
<protein>
    <submittedName>
        <fullName evidence="1">Uncharacterized protein</fullName>
    </submittedName>
</protein>
<dbReference type="Proteomes" id="UP001054837">
    <property type="component" value="Unassembled WGS sequence"/>
</dbReference>
<evidence type="ECO:0000313" key="2">
    <source>
        <dbReference type="Proteomes" id="UP001054837"/>
    </source>
</evidence>
<keyword evidence="2" id="KW-1185">Reference proteome</keyword>
<gene>
    <name evidence="1" type="primary">AVEN_46861_1</name>
    <name evidence="1" type="ORF">CDAR_381401</name>
</gene>
<proteinExistence type="predicted"/>
<organism evidence="1 2">
    <name type="scientific">Caerostris darwini</name>
    <dbReference type="NCBI Taxonomy" id="1538125"/>
    <lineage>
        <taxon>Eukaryota</taxon>
        <taxon>Metazoa</taxon>
        <taxon>Ecdysozoa</taxon>
        <taxon>Arthropoda</taxon>
        <taxon>Chelicerata</taxon>
        <taxon>Arachnida</taxon>
        <taxon>Araneae</taxon>
        <taxon>Araneomorphae</taxon>
        <taxon>Entelegynae</taxon>
        <taxon>Araneoidea</taxon>
        <taxon>Araneidae</taxon>
        <taxon>Caerostris</taxon>
    </lineage>
</organism>
<name>A0AAV4UM54_9ARAC</name>
<comment type="caution">
    <text evidence="1">The sequence shown here is derived from an EMBL/GenBank/DDBJ whole genome shotgun (WGS) entry which is preliminary data.</text>
</comment>